<comment type="caution">
    <text evidence="2">The sequence shown here is derived from an EMBL/GenBank/DDBJ whole genome shotgun (WGS) entry which is preliminary data.</text>
</comment>
<dbReference type="Pfam" id="PF04101">
    <property type="entry name" value="Glyco_tran_28_C"/>
    <property type="match status" value="1"/>
</dbReference>
<dbReference type="PANTHER" id="PTHR21015">
    <property type="entry name" value="UDP-N-ACETYLGLUCOSAMINE--N-ACETYLMURAMYL-(PENTAPEPTIDE) PYROPHOSPHORYL-UNDECAPRENOL N-ACETYLGLUCOSAMINE TRANSFERASE 1"/>
    <property type="match status" value="1"/>
</dbReference>
<dbReference type="InterPro" id="IPR007235">
    <property type="entry name" value="Glyco_trans_28_C"/>
</dbReference>
<reference evidence="2 3" key="1">
    <citation type="submission" date="2023-07" db="EMBL/GenBank/DDBJ databases">
        <title>Comparative genomics of wheat-associated soil bacteria to identify genetic determinants of phenazine resistance.</title>
        <authorList>
            <person name="Mouncey N."/>
        </authorList>
    </citation>
    <scope>NUCLEOTIDE SEQUENCE [LARGE SCALE GENOMIC DNA]</scope>
    <source>
        <strain evidence="2 3">W4I11</strain>
    </source>
</reference>
<keyword evidence="3" id="KW-1185">Reference proteome</keyword>
<sequence>MMRRFEDARILMYSHDTFGLGHLRRCRTIAHSLVEDYRGLNILIISGATIAGAFDYRARVDFVKVPSVIKLRNGEYTSLARHIDLHETLKMRQSIIRHTAETFQPDIFIVDKEPMGLKGEVEETLTYLKSRGTTLVLGLREVMDAPHLLEAEWKQNQVINKIDQLYDTVWVYGPPDFYDPLVDLEVPETIRDKMKFVGFLQRSVSHEAASVHVPDGDYILVTTGGGGDGADLVHNVIHAYQQDPSLQHKAFIVLGPYMPAKQRAKLVKKGSKIPYIQVIEFDNRMEELIAGAKAVVAMGGYNTYCEILSFDKPALIVPRIAPREEQLIRAKRAAELGLIEMLLPEEAEDPLRLAEVLKRLPERAPPSQSGKGEGMRLEGLVHISEIVGEWLEDRENQPLPAVAE</sequence>
<accession>A0ABU0S4S7</accession>
<dbReference type="PANTHER" id="PTHR21015:SF28">
    <property type="entry name" value="SLL1722 PROTEIN"/>
    <property type="match status" value="1"/>
</dbReference>
<dbReference type="PIRSF" id="PIRSF017085">
    <property type="entry name" value="Glycosyltransf_RedA_prd"/>
    <property type="match status" value="1"/>
</dbReference>
<dbReference type="EMBL" id="JAUSZT010000002">
    <property type="protein sequence ID" value="MDQ0995636.1"/>
    <property type="molecule type" value="Genomic_DNA"/>
</dbReference>
<gene>
    <name evidence="2" type="ORF">QFZ34_000813</name>
</gene>
<dbReference type="Gene3D" id="3.40.50.2000">
    <property type="entry name" value="Glycogen Phosphorylase B"/>
    <property type="match status" value="1"/>
</dbReference>
<feature type="domain" description="Glycosyl transferase family 28 C-terminal" evidence="1">
    <location>
        <begin position="225"/>
        <end position="361"/>
    </location>
</feature>
<dbReference type="InterPro" id="IPR016683">
    <property type="entry name" value="Glyco_trans_28_RedA_prd"/>
</dbReference>
<evidence type="ECO:0000313" key="2">
    <source>
        <dbReference type="EMBL" id="MDQ0995636.1"/>
    </source>
</evidence>
<dbReference type="RefSeq" id="WP_115054957.1">
    <property type="nucleotide sequence ID" value="NZ_JAUSZT010000002.1"/>
</dbReference>
<name>A0ABU0S4S7_9HYPH</name>
<dbReference type="Proteomes" id="UP001237780">
    <property type="component" value="Unassembled WGS sequence"/>
</dbReference>
<evidence type="ECO:0000313" key="3">
    <source>
        <dbReference type="Proteomes" id="UP001237780"/>
    </source>
</evidence>
<proteinExistence type="predicted"/>
<dbReference type="SUPFAM" id="SSF53756">
    <property type="entry name" value="UDP-Glycosyltransferase/glycogen phosphorylase"/>
    <property type="match status" value="1"/>
</dbReference>
<protein>
    <submittedName>
        <fullName evidence="2">Glycosyltransferase</fullName>
    </submittedName>
</protein>
<organism evidence="2 3">
    <name type="scientific">Phyllobacterium ifriqiyense</name>
    <dbReference type="NCBI Taxonomy" id="314238"/>
    <lineage>
        <taxon>Bacteria</taxon>
        <taxon>Pseudomonadati</taxon>
        <taxon>Pseudomonadota</taxon>
        <taxon>Alphaproteobacteria</taxon>
        <taxon>Hyphomicrobiales</taxon>
        <taxon>Phyllobacteriaceae</taxon>
        <taxon>Phyllobacterium</taxon>
    </lineage>
</organism>
<evidence type="ECO:0000259" key="1">
    <source>
        <dbReference type="Pfam" id="PF04101"/>
    </source>
</evidence>